<dbReference type="OrthoDB" id="2139606at2759"/>
<comment type="similarity">
    <text evidence="4 15">Belongs to the glycosyltransferase 31 family.</text>
</comment>
<dbReference type="EMBL" id="RQTK01000300">
    <property type="protein sequence ID" value="RUS82156.1"/>
    <property type="molecule type" value="Genomic_DNA"/>
</dbReference>
<keyword evidence="13" id="KW-0325">Glycoprotein</keyword>
<reference evidence="16 17" key="1">
    <citation type="submission" date="2019-01" db="EMBL/GenBank/DDBJ databases">
        <title>A draft genome assembly of the solar-powered sea slug Elysia chlorotica.</title>
        <authorList>
            <person name="Cai H."/>
            <person name="Li Q."/>
            <person name="Fang X."/>
            <person name="Li J."/>
            <person name="Curtis N.E."/>
            <person name="Altenburger A."/>
            <person name="Shibata T."/>
            <person name="Feng M."/>
            <person name="Maeda T."/>
            <person name="Schwartz J.A."/>
            <person name="Shigenobu S."/>
            <person name="Lundholm N."/>
            <person name="Nishiyama T."/>
            <person name="Yang H."/>
            <person name="Hasebe M."/>
            <person name="Li S."/>
            <person name="Pierce S.K."/>
            <person name="Wang J."/>
        </authorList>
    </citation>
    <scope>NUCLEOTIDE SEQUENCE [LARGE SCALE GENOMIC DNA]</scope>
    <source>
        <strain evidence="16">EC2010</strain>
        <tissue evidence="16">Whole organism of an adult</tissue>
    </source>
</reference>
<keyword evidence="8" id="KW-0256">Endoplasmic reticulum</keyword>
<dbReference type="PANTHER" id="PTHR11214">
    <property type="entry name" value="BETA-1,3-N-ACETYLGLUCOSAMINYLTRANSFERASE"/>
    <property type="match status" value="1"/>
</dbReference>
<dbReference type="EC" id="2.4.1.-" evidence="15"/>
<evidence type="ECO:0000256" key="15">
    <source>
        <dbReference type="RuleBase" id="RU363063"/>
    </source>
</evidence>
<comment type="subcellular location">
    <subcellularLocation>
        <location evidence="1">Endoplasmic reticulum</location>
    </subcellularLocation>
    <subcellularLocation>
        <location evidence="2 15">Golgi apparatus membrane</location>
        <topology evidence="2 15">Single-pass type II membrane protein</topology>
    </subcellularLocation>
</comment>
<evidence type="ECO:0000256" key="13">
    <source>
        <dbReference type="ARBA" id="ARBA00023180"/>
    </source>
</evidence>
<evidence type="ECO:0000256" key="9">
    <source>
        <dbReference type="ARBA" id="ARBA00022968"/>
    </source>
</evidence>
<keyword evidence="6" id="KW-0808">Transferase</keyword>
<keyword evidence="11 15" id="KW-0333">Golgi apparatus</keyword>
<keyword evidence="12" id="KW-0472">Membrane</keyword>
<comment type="caution">
    <text evidence="16">The sequence shown here is derived from an EMBL/GenBank/DDBJ whole genome shotgun (WGS) entry which is preliminary data.</text>
</comment>
<evidence type="ECO:0000256" key="6">
    <source>
        <dbReference type="ARBA" id="ARBA00022679"/>
    </source>
</evidence>
<evidence type="ECO:0000313" key="17">
    <source>
        <dbReference type="Proteomes" id="UP000271974"/>
    </source>
</evidence>
<evidence type="ECO:0000256" key="1">
    <source>
        <dbReference type="ARBA" id="ARBA00004240"/>
    </source>
</evidence>
<evidence type="ECO:0000256" key="4">
    <source>
        <dbReference type="ARBA" id="ARBA00008661"/>
    </source>
</evidence>
<gene>
    <name evidence="16" type="ORF">EGW08_010090</name>
</gene>
<keyword evidence="7" id="KW-0812">Transmembrane</keyword>
<dbReference type="GO" id="GO:0005783">
    <property type="term" value="C:endoplasmic reticulum"/>
    <property type="evidence" value="ECO:0007669"/>
    <property type="project" value="UniProtKB-SubCell"/>
</dbReference>
<feature type="non-terminal residue" evidence="16">
    <location>
        <position position="1"/>
    </location>
</feature>
<evidence type="ECO:0000256" key="2">
    <source>
        <dbReference type="ARBA" id="ARBA00004323"/>
    </source>
</evidence>
<dbReference type="Pfam" id="PF01762">
    <property type="entry name" value="Galactosyl_T"/>
    <property type="match status" value="1"/>
</dbReference>
<dbReference type="AlphaFoldDB" id="A0A433TKX8"/>
<protein>
    <recommendedName>
        <fullName evidence="15">Hexosyltransferase</fullName>
        <ecNumber evidence="15">2.4.1.-</ecNumber>
    </recommendedName>
</protein>
<dbReference type="GO" id="GO:0006493">
    <property type="term" value="P:protein O-linked glycosylation"/>
    <property type="evidence" value="ECO:0007669"/>
    <property type="project" value="TreeGrafter"/>
</dbReference>
<comment type="pathway">
    <text evidence="3">Protein modification; protein glycosylation.</text>
</comment>
<evidence type="ECO:0000256" key="8">
    <source>
        <dbReference type="ARBA" id="ARBA00022824"/>
    </source>
</evidence>
<evidence type="ECO:0000256" key="5">
    <source>
        <dbReference type="ARBA" id="ARBA00022676"/>
    </source>
</evidence>
<evidence type="ECO:0000256" key="11">
    <source>
        <dbReference type="ARBA" id="ARBA00023034"/>
    </source>
</evidence>
<keyword evidence="5 15" id="KW-0328">Glycosyltransferase</keyword>
<evidence type="ECO:0000256" key="12">
    <source>
        <dbReference type="ARBA" id="ARBA00023136"/>
    </source>
</evidence>
<keyword evidence="10" id="KW-1133">Transmembrane helix</keyword>
<dbReference type="STRING" id="188477.A0A433TKX8"/>
<name>A0A433TKX8_ELYCH</name>
<dbReference type="InterPro" id="IPR002659">
    <property type="entry name" value="Glyco_trans_31"/>
</dbReference>
<evidence type="ECO:0000256" key="7">
    <source>
        <dbReference type="ARBA" id="ARBA00022692"/>
    </source>
</evidence>
<dbReference type="GO" id="GO:0016758">
    <property type="term" value="F:hexosyltransferase activity"/>
    <property type="evidence" value="ECO:0007669"/>
    <property type="project" value="InterPro"/>
</dbReference>
<proteinExistence type="inferred from homology"/>
<organism evidence="16 17">
    <name type="scientific">Elysia chlorotica</name>
    <name type="common">Eastern emerald elysia</name>
    <name type="synonym">Sea slug</name>
    <dbReference type="NCBI Taxonomy" id="188477"/>
    <lineage>
        <taxon>Eukaryota</taxon>
        <taxon>Metazoa</taxon>
        <taxon>Spiralia</taxon>
        <taxon>Lophotrochozoa</taxon>
        <taxon>Mollusca</taxon>
        <taxon>Gastropoda</taxon>
        <taxon>Heterobranchia</taxon>
        <taxon>Euthyneura</taxon>
        <taxon>Panpulmonata</taxon>
        <taxon>Sacoglossa</taxon>
        <taxon>Placobranchoidea</taxon>
        <taxon>Plakobranchidae</taxon>
        <taxon>Elysia</taxon>
    </lineage>
</organism>
<evidence type="ECO:0000256" key="14">
    <source>
        <dbReference type="ARBA" id="ARBA00047667"/>
    </source>
</evidence>
<comment type="catalytic activity">
    <reaction evidence="14">
        <text>3-O-(N-acetyl-beta-D-glucosaminyl-(1-&gt;4)-alpha-D-mannosyl)-L-threonyl-[protein] + UDP-N-acetyl-alpha-D-galactosamine = 3-O-[beta-D-GalNAc-(1-&gt;3)-beta-D-GlcNAc-(1-&gt;4)-alpha-D-Man]-L-Thr-[protein] + UDP + H(+)</text>
        <dbReference type="Rhea" id="RHEA:37667"/>
        <dbReference type="Rhea" id="RHEA-COMP:13308"/>
        <dbReference type="Rhea" id="RHEA-COMP:13618"/>
        <dbReference type="ChEBI" id="CHEBI:15378"/>
        <dbReference type="ChEBI" id="CHEBI:58223"/>
        <dbReference type="ChEBI" id="CHEBI:67138"/>
        <dbReference type="ChEBI" id="CHEBI:136709"/>
        <dbReference type="ChEBI" id="CHEBI:137540"/>
        <dbReference type="EC" id="2.4.1.313"/>
    </reaction>
</comment>
<dbReference type="Gene3D" id="3.90.550.50">
    <property type="match status" value="1"/>
</dbReference>
<accession>A0A433TKX8</accession>
<evidence type="ECO:0000256" key="10">
    <source>
        <dbReference type="ARBA" id="ARBA00022989"/>
    </source>
</evidence>
<dbReference type="Proteomes" id="UP000271974">
    <property type="component" value="Unassembled WGS sequence"/>
</dbReference>
<evidence type="ECO:0000313" key="16">
    <source>
        <dbReference type="EMBL" id="RUS82156.1"/>
    </source>
</evidence>
<keyword evidence="17" id="KW-1185">Reference proteome</keyword>
<sequence length="485" mass="55145">VIIGLGIFLAAWNKYLSIGLFLSRSDILKKNVTLAVCVLSAQGHFEQRKSIRHSWMSDIDQIRKIGKEVTVKFVVGQKSCPIHPDNRIDPFGCNRWEPSVPENPHEVIAFNVAPQAQGTNENSFVIQLYLYVKVMSDIVLKRLGLLNQLINVGFQQNSTLQIILYDAVTDDEIAQAAFPDHRSIVDINGYGYRPVKELFLPKGFEFIVVAQGPDSLEWPSDIALEGSSVQSSHNNIIFTQIVDSAGRVLPRHRHKSYVPAASIIFSLSDVNSLQLHINRIPQVEASWERTMASTSISLNEEIQRHDDVMLLDIQDVYRNLPLKVAQCHEWFNRHTVPEYVMKTDDDCFINLPEIVRLLQELPNDVPTWWGSFRQYWTVERHGKWKEDLYSSSVYPDFACGSGSVLSSSLSSWLSSNAHMLQPFQGEDVSVGVWLAGLRLRQVHDERWRCDLSCRDGLLSLPELTPDQVVWHWNNSRFCSGPCNSC</sequence>
<evidence type="ECO:0000256" key="3">
    <source>
        <dbReference type="ARBA" id="ARBA00004922"/>
    </source>
</evidence>
<dbReference type="GO" id="GO:0000139">
    <property type="term" value="C:Golgi membrane"/>
    <property type="evidence" value="ECO:0007669"/>
    <property type="project" value="UniProtKB-SubCell"/>
</dbReference>
<dbReference type="GO" id="GO:0008194">
    <property type="term" value="F:UDP-glycosyltransferase activity"/>
    <property type="evidence" value="ECO:0007669"/>
    <property type="project" value="TreeGrafter"/>
</dbReference>
<dbReference type="PANTHER" id="PTHR11214:SF219">
    <property type="entry name" value="UDP-GALNAC:BETA-1,3-N-ACETYLGALACTOSAMINYLTRANSFERASE 2"/>
    <property type="match status" value="1"/>
</dbReference>
<keyword evidence="9" id="KW-0735">Signal-anchor</keyword>